<evidence type="ECO:0000313" key="1">
    <source>
        <dbReference type="EMBL" id="KFI54674.1"/>
    </source>
</evidence>
<organism evidence="1 2">
    <name type="scientific">Bifidobacterium callitrichos DSM 23973</name>
    <dbReference type="NCBI Taxonomy" id="1437609"/>
    <lineage>
        <taxon>Bacteria</taxon>
        <taxon>Bacillati</taxon>
        <taxon>Actinomycetota</taxon>
        <taxon>Actinomycetes</taxon>
        <taxon>Bifidobacteriales</taxon>
        <taxon>Bifidobacteriaceae</taxon>
        <taxon>Bifidobacterium</taxon>
    </lineage>
</organism>
<dbReference type="AlphaFoldDB" id="A0A087A7C4"/>
<dbReference type="eggNOG" id="ENOG502ZCE3">
    <property type="taxonomic scope" value="Bacteria"/>
</dbReference>
<gene>
    <name evidence="1" type="ORF">BCAL_0933</name>
</gene>
<reference evidence="1 2" key="1">
    <citation type="submission" date="2014-03" db="EMBL/GenBank/DDBJ databases">
        <title>Genomics of Bifidobacteria.</title>
        <authorList>
            <person name="Ventura M."/>
            <person name="Milani C."/>
            <person name="Lugli G.A."/>
        </authorList>
    </citation>
    <scope>NUCLEOTIDE SEQUENCE [LARGE SCALE GENOMIC DNA]</scope>
    <source>
        <strain evidence="1 2">DSM 23973</strain>
    </source>
</reference>
<dbReference type="STRING" id="1437609.BCAL_0933"/>
<dbReference type="Proteomes" id="UP000029072">
    <property type="component" value="Unassembled WGS sequence"/>
</dbReference>
<sequence length="330" mass="39858">MNNCILILPYFGKFNNYYPLFLRSCGYNTLFNFLIITDNYTSYSYPSNVKVVHMTLSDFKRRAEQKLGFKICLSNPYKLCDYKPSYGFLFEDLIKGYKYWGHCDCDLIFGNLDKILTPILDLNYDKIFAAGHLTLYKNTRENNRRFMNELDGRVVYREAFTTDKIYVFDENVTCSMNPYRLNVHHIFQNNHANIFEQDLSFNVSTKYERLIREYYDPQLQRFIDEKGRISRIFFSQRGIKRFTWDKYNSCIHTDDYIYIHLQSRKMRFKADLGDAEFIEIKPDRFVPIKHLPYSKKELHLWTVYLPSLYWFDVYYKKVLRKIKLIKKGDK</sequence>
<protein>
    <submittedName>
        <fullName evidence="1">Uncharacterized protein</fullName>
    </submittedName>
</protein>
<evidence type="ECO:0000313" key="2">
    <source>
        <dbReference type="Proteomes" id="UP000029072"/>
    </source>
</evidence>
<dbReference type="RefSeq" id="WP_338010555.1">
    <property type="nucleotide sequence ID" value="NZ_JDUV01000028.1"/>
</dbReference>
<dbReference type="EMBL" id="JGYS01000007">
    <property type="protein sequence ID" value="KFI54674.1"/>
    <property type="molecule type" value="Genomic_DNA"/>
</dbReference>
<dbReference type="InterPro" id="IPR046733">
    <property type="entry name" value="DUF6625"/>
</dbReference>
<name>A0A087A7C4_9BIFI</name>
<accession>A0A087A7C4</accession>
<proteinExistence type="predicted"/>
<dbReference type="Pfam" id="PF20330">
    <property type="entry name" value="DUF6625"/>
    <property type="match status" value="1"/>
</dbReference>
<comment type="caution">
    <text evidence="1">The sequence shown here is derived from an EMBL/GenBank/DDBJ whole genome shotgun (WGS) entry which is preliminary data.</text>
</comment>